<dbReference type="EMBL" id="FOKA01000001">
    <property type="protein sequence ID" value="SFA69640.1"/>
    <property type="molecule type" value="Genomic_DNA"/>
</dbReference>
<gene>
    <name evidence="4" type="ORF">SAMN05421867_10156</name>
</gene>
<dbReference type="Proteomes" id="UP000199012">
    <property type="component" value="Unassembled WGS sequence"/>
</dbReference>
<protein>
    <recommendedName>
        <fullName evidence="3">DUF4350 domain-containing protein</fullName>
    </recommendedName>
</protein>
<organism evidence="4 5">
    <name type="scientific">Cellulomonas marina</name>
    <dbReference type="NCBI Taxonomy" id="988821"/>
    <lineage>
        <taxon>Bacteria</taxon>
        <taxon>Bacillati</taxon>
        <taxon>Actinomycetota</taxon>
        <taxon>Actinomycetes</taxon>
        <taxon>Micrococcales</taxon>
        <taxon>Cellulomonadaceae</taxon>
        <taxon>Cellulomonas</taxon>
    </lineage>
</organism>
<evidence type="ECO:0000259" key="3">
    <source>
        <dbReference type="Pfam" id="PF14258"/>
    </source>
</evidence>
<feature type="transmembrane region" description="Helical" evidence="2">
    <location>
        <begin position="54"/>
        <end position="73"/>
    </location>
</feature>
<evidence type="ECO:0000313" key="4">
    <source>
        <dbReference type="EMBL" id="SFA69640.1"/>
    </source>
</evidence>
<feature type="region of interest" description="Disordered" evidence="1">
    <location>
        <begin position="1"/>
        <end position="39"/>
    </location>
</feature>
<dbReference type="RefSeq" id="WP_090029745.1">
    <property type="nucleotide sequence ID" value="NZ_BONM01000023.1"/>
</dbReference>
<evidence type="ECO:0000256" key="2">
    <source>
        <dbReference type="SAM" id="Phobius"/>
    </source>
</evidence>
<dbReference type="AlphaFoldDB" id="A0A1I0V0M3"/>
<keyword evidence="5" id="KW-1185">Reference proteome</keyword>
<dbReference type="InterPro" id="IPR025646">
    <property type="entry name" value="DUF4350"/>
</dbReference>
<reference evidence="4 5" key="1">
    <citation type="submission" date="2016-10" db="EMBL/GenBank/DDBJ databases">
        <authorList>
            <person name="de Groot N.N."/>
        </authorList>
    </citation>
    <scope>NUCLEOTIDE SEQUENCE [LARGE SCALE GENOMIC DNA]</scope>
    <source>
        <strain evidence="4 5">CGMCC 4.6945</strain>
    </source>
</reference>
<name>A0A1I0V0M3_9CELL</name>
<dbReference type="STRING" id="988821.SAMN05421867_10156"/>
<proteinExistence type="predicted"/>
<feature type="domain" description="DUF4350" evidence="3">
    <location>
        <begin position="85"/>
        <end position="257"/>
    </location>
</feature>
<keyword evidence="2" id="KW-0812">Transmembrane</keyword>
<evidence type="ECO:0000313" key="5">
    <source>
        <dbReference type="Proteomes" id="UP000199012"/>
    </source>
</evidence>
<feature type="compositionally biased region" description="Low complexity" evidence="1">
    <location>
        <begin position="1"/>
        <end position="34"/>
    </location>
</feature>
<evidence type="ECO:0000256" key="1">
    <source>
        <dbReference type="SAM" id="MobiDB-lite"/>
    </source>
</evidence>
<keyword evidence="2" id="KW-1133">Transmembrane helix</keyword>
<dbReference type="Pfam" id="PF14258">
    <property type="entry name" value="DUF4350"/>
    <property type="match status" value="1"/>
</dbReference>
<sequence>MSTTSTTSAPTEAASAGAASAGAAAPAGPPADAGHVVGDGTTARSRAAARWRRARFPLLVVAGLVLLGVLLSLPEPRTSPVPLAPDNVEENGARAVAEVLGDQGVDVTYARTTARAVAAAGPGTTLLVTSDVLLTDAQVDAVGGTGADLVLVTPGFSLPLLTDALETAYGISGAPTPREAACADPDAVAAGTVSAAGGVRATAASSDAVVCFPDADGAGAYATVTRPDGTRLTVLSDPSLLTNDAVLDEGNAALALRALGRQASLVWYVPSFDDLGVDPTGDDGVGGSPAELLPPAAGPLALQALLVVVVAALWRARRTGRLVTEPLPVVVRAAETVRGRGRLYRRGRSYGRAAAALRAGCAARCGARLGLPRAAPAPAVIDAVARATGRDRGVVEALLYGPPPRGDAALTRLATDLDHLESEVNHP</sequence>
<keyword evidence="2" id="KW-0472">Membrane</keyword>
<dbReference type="OrthoDB" id="5241668at2"/>
<accession>A0A1I0V0M3</accession>